<comment type="caution">
    <text evidence="14">The sequence shown here is derived from an EMBL/GenBank/DDBJ whole genome shotgun (WGS) entry which is preliminary data.</text>
</comment>
<dbReference type="Gene3D" id="3.30.420.10">
    <property type="entry name" value="Ribonuclease H-like superfamily/Ribonuclease H"/>
    <property type="match status" value="1"/>
</dbReference>
<dbReference type="Proteomes" id="UP001159363">
    <property type="component" value="Chromosome 1"/>
</dbReference>
<keyword evidence="4 13" id="KW-0853">WD repeat</keyword>
<evidence type="ECO:0000256" key="11">
    <source>
        <dbReference type="ARBA" id="ARBA00046056"/>
    </source>
</evidence>
<dbReference type="InterPro" id="IPR019775">
    <property type="entry name" value="WD40_repeat_CS"/>
</dbReference>
<evidence type="ECO:0000256" key="8">
    <source>
        <dbReference type="ARBA" id="ARBA00023273"/>
    </source>
</evidence>
<dbReference type="PROSITE" id="PS00678">
    <property type="entry name" value="WD_REPEATS_1"/>
    <property type="match status" value="1"/>
</dbReference>
<name>A0ABQ9ING9_9NEOP</name>
<dbReference type="InterPro" id="IPR050630">
    <property type="entry name" value="WD_repeat_EMAP"/>
</dbReference>
<dbReference type="PANTHER" id="PTHR13720">
    <property type="entry name" value="WD-40 REPEAT PROTEIN"/>
    <property type="match status" value="1"/>
</dbReference>
<evidence type="ECO:0000256" key="2">
    <source>
        <dbReference type="ARBA" id="ARBA00004496"/>
    </source>
</evidence>
<dbReference type="PROSITE" id="PS50294">
    <property type="entry name" value="WD_REPEATS_REGION"/>
    <property type="match status" value="2"/>
</dbReference>
<evidence type="ECO:0000256" key="9">
    <source>
        <dbReference type="ARBA" id="ARBA00029456"/>
    </source>
</evidence>
<comment type="function">
    <text evidence="11">Microtubule inner protein (MIP) part of the dynein-decorated doublet microtubules (DMTs) in cilia axoneme. Important for proper ciliary and flagellar beating. May act in cooperation with CFAP45 and axonemal dynein subunit DNAH11. May play a role in cell growth and/or survival.</text>
</comment>
<evidence type="ECO:0000313" key="14">
    <source>
        <dbReference type="EMBL" id="KAJ8898214.1"/>
    </source>
</evidence>
<evidence type="ECO:0000256" key="6">
    <source>
        <dbReference type="ARBA" id="ARBA00022846"/>
    </source>
</evidence>
<evidence type="ECO:0000256" key="13">
    <source>
        <dbReference type="PROSITE-ProRule" id="PRU00221"/>
    </source>
</evidence>
<dbReference type="SMART" id="SM00320">
    <property type="entry name" value="WD40"/>
    <property type="match status" value="7"/>
</dbReference>
<proteinExistence type="inferred from homology"/>
<evidence type="ECO:0000256" key="7">
    <source>
        <dbReference type="ARBA" id="ARBA00023069"/>
    </source>
</evidence>
<gene>
    <name evidence="14" type="ORF">PR048_003574</name>
</gene>
<dbReference type="InterPro" id="IPR015943">
    <property type="entry name" value="WD40/YVTN_repeat-like_dom_sf"/>
</dbReference>
<feature type="repeat" description="WD" evidence="13">
    <location>
        <begin position="766"/>
        <end position="807"/>
    </location>
</feature>
<keyword evidence="7" id="KW-0969">Cilium</keyword>
<comment type="subunit">
    <text evidence="12">Microtubule inner protein component of sperm flagellar doublet microtubules. Interacts with BRCA2. Interacts with the CCT chaperonin complex. Interacts with HSP70. Interacts with AK8. Interacts with CFAP45. Interacts with DNAI1. Interacts with IQDC.</text>
</comment>
<reference evidence="14 15" key="1">
    <citation type="submission" date="2023-02" db="EMBL/GenBank/DDBJ databases">
        <title>LHISI_Scaffold_Assembly.</title>
        <authorList>
            <person name="Stuart O.P."/>
            <person name="Cleave R."/>
            <person name="Magrath M.J.L."/>
            <person name="Mikheyev A.S."/>
        </authorList>
    </citation>
    <scope>NUCLEOTIDE SEQUENCE [LARGE SCALE GENOMIC DNA]</scope>
    <source>
        <strain evidence="14">Daus_M_001</strain>
        <tissue evidence="14">Leg muscle</tissue>
    </source>
</reference>
<comment type="similarity">
    <text evidence="9">Belongs to the CFAP52 family.</text>
</comment>
<keyword evidence="3" id="KW-0963">Cytoplasm</keyword>
<evidence type="ECO:0000256" key="1">
    <source>
        <dbReference type="ARBA" id="ARBA00004230"/>
    </source>
</evidence>
<keyword evidence="8" id="KW-0966">Cell projection</keyword>
<dbReference type="InterPro" id="IPR036397">
    <property type="entry name" value="RNaseH_sf"/>
</dbReference>
<organism evidence="14 15">
    <name type="scientific">Dryococelus australis</name>
    <dbReference type="NCBI Taxonomy" id="614101"/>
    <lineage>
        <taxon>Eukaryota</taxon>
        <taxon>Metazoa</taxon>
        <taxon>Ecdysozoa</taxon>
        <taxon>Arthropoda</taxon>
        <taxon>Hexapoda</taxon>
        <taxon>Insecta</taxon>
        <taxon>Pterygota</taxon>
        <taxon>Neoptera</taxon>
        <taxon>Polyneoptera</taxon>
        <taxon>Phasmatodea</taxon>
        <taxon>Verophasmatodea</taxon>
        <taxon>Anareolatae</taxon>
        <taxon>Phasmatidae</taxon>
        <taxon>Eurycanthinae</taxon>
        <taxon>Dryococelus</taxon>
    </lineage>
</organism>
<evidence type="ECO:0000256" key="10">
    <source>
        <dbReference type="ARBA" id="ARBA00029552"/>
    </source>
</evidence>
<dbReference type="EMBL" id="JARBHB010000001">
    <property type="protein sequence ID" value="KAJ8898214.1"/>
    <property type="molecule type" value="Genomic_DNA"/>
</dbReference>
<accession>A0ABQ9ING9</accession>
<feature type="repeat" description="WD" evidence="13">
    <location>
        <begin position="810"/>
        <end position="843"/>
    </location>
</feature>
<evidence type="ECO:0000256" key="4">
    <source>
        <dbReference type="ARBA" id="ARBA00022574"/>
    </source>
</evidence>
<dbReference type="PANTHER" id="PTHR13720:SF14">
    <property type="entry name" value="CILIA- AND FLAGELLA-ASSOCIATED PROTEIN 52"/>
    <property type="match status" value="1"/>
</dbReference>
<dbReference type="Gene3D" id="2.130.10.10">
    <property type="entry name" value="YVTN repeat-like/Quinoprotein amine dehydrogenase"/>
    <property type="match status" value="3"/>
</dbReference>
<evidence type="ECO:0000256" key="3">
    <source>
        <dbReference type="ARBA" id="ARBA00022490"/>
    </source>
</evidence>
<evidence type="ECO:0000313" key="15">
    <source>
        <dbReference type="Proteomes" id="UP001159363"/>
    </source>
</evidence>
<keyword evidence="5" id="KW-0677">Repeat</keyword>
<comment type="subcellular location">
    <subcellularLocation>
        <location evidence="1">Cell projection</location>
        <location evidence="1">Cilium</location>
        <location evidence="1">Flagellum</location>
    </subcellularLocation>
    <subcellularLocation>
        <location evidence="2">Cytoplasm</location>
    </subcellularLocation>
</comment>
<dbReference type="SUPFAM" id="SSF50978">
    <property type="entry name" value="WD40 repeat-like"/>
    <property type="match status" value="2"/>
</dbReference>
<evidence type="ECO:0000256" key="12">
    <source>
        <dbReference type="ARBA" id="ARBA00047117"/>
    </source>
</evidence>
<dbReference type="PROSITE" id="PS50082">
    <property type="entry name" value="WD_REPEATS_2"/>
    <property type="match status" value="2"/>
</dbReference>
<keyword evidence="15" id="KW-1185">Reference proteome</keyword>
<keyword evidence="6" id="KW-0282">Flagellum</keyword>
<protein>
    <recommendedName>
        <fullName evidence="10">Cilia- and flagella-associated protein 52</fullName>
    </recommendedName>
</protein>
<dbReference type="InterPro" id="IPR001680">
    <property type="entry name" value="WD40_rpt"/>
</dbReference>
<sequence length="944" mass="105848">MPCGCRPTAALRTRVHMLTHGIDELAPYQNLQLFSVTPGGLVLHPDLNHLIYPLGSKVVIQQRNTKQQEFLCGHTNLVTAIDVSPDGKMIASGQLNHMGFTASVILWNFDKRQQVVKHELHKVRVESLAFSCDSKSLISLGGRDDSYVIVWDIENNEALCGSISNTGTSGDATVLCRSSHKPVLFFAAGMYNLRVWTIHRETRSLSAVDVAMGMIRRIVLCILVDSCDEFLYCGTTTGDIMKVKLNFSNEMTSNPVLVGCYAKFISIKKLTTTEPAERYRNEFGECSEEFWCAVTGCRRDSTSASSKQRWRLYCGWFGDGTVEVVREVAISMPSNTLRNPSEPHLRKGLYVDMWRMEGALLTPPSARHKGQSGSNYSRGKICQLPKIRYWAPENPNFLHETPQHFEKIGVWYTVSFSRIVATVFFDITVNTEVYGWKFNEFMEQLDKIEFWEGFFQQNSATFHMINFSFNDQVIAKDLWPPQSPDVSSPDFHLWGFLKKRKYMRNTNVGSKVTSMRWCGDLLLIGTALCEIYTIHKNSFEGKLFTTCHTDAVFSPIFKGLRLAHSPPSKANRVQSPAGSLPDFHKWESCWTMPLVGGFTLGSLVSPALAFQHCSILTSSSSLKTSLLRAAKNLSTQPNPIFNFKKYSLETEIENGNYPSNMENFLNAIHKQTPPRNIEQILHNSYIFNWTSPFKNNYTKKFLTSSKNDIRVWETKTSQELIRITVANFCCTCVQLTYDGKSIVSGWNDGSVRSFTPQTGRPIYHIHKAHGRGISALAVTKSGKNLVTGGCDGQVQVWRITPTAQTQLGVMKQHKGPVSSLQLSPDNNNVVSSSTDGTCIIWDIVRLIRLQTLFSNTQFMCACYIPSGSQVITVGTNRKIGYWEVFDGSLVREIEGSTSSSLNCVDISSDGQFIVTGGNDQIVKVSFCGFSSAHKRYGCDRPLGY</sequence>
<dbReference type="Pfam" id="PF00400">
    <property type="entry name" value="WD40"/>
    <property type="match status" value="5"/>
</dbReference>
<dbReference type="InterPro" id="IPR036322">
    <property type="entry name" value="WD40_repeat_dom_sf"/>
</dbReference>
<evidence type="ECO:0000256" key="5">
    <source>
        <dbReference type="ARBA" id="ARBA00022737"/>
    </source>
</evidence>